<gene>
    <name evidence="19" type="ORF">BDV26DRAFT_282908</name>
</gene>
<evidence type="ECO:0000256" key="11">
    <source>
        <dbReference type="ARBA" id="ARBA00038856"/>
    </source>
</evidence>
<dbReference type="InterPro" id="IPR000172">
    <property type="entry name" value="GMC_OxRdtase_N"/>
</dbReference>
<comment type="similarity">
    <text evidence="2">Belongs to the GMC oxidoreductase family.</text>
</comment>
<dbReference type="Gene3D" id="3.50.50.60">
    <property type="entry name" value="FAD/NAD(P)-binding domain"/>
    <property type="match status" value="3"/>
</dbReference>
<dbReference type="InterPro" id="IPR007867">
    <property type="entry name" value="GMC_OxRtase_C"/>
</dbReference>
<comment type="cofactor">
    <cofactor evidence="1">
        <name>FAD</name>
        <dbReference type="ChEBI" id="CHEBI:57692"/>
    </cofactor>
</comment>
<feature type="domain" description="Glucose-methanol-choline oxidoreductase C-terminal" evidence="18">
    <location>
        <begin position="496"/>
        <end position="560"/>
    </location>
</feature>
<protein>
    <recommendedName>
        <fullName evidence="14">Cholesterol oxidase</fullName>
        <ecNumber evidence="13">1.1.3.6</ecNumber>
        <ecNumber evidence="11">5.3.3.1</ecNumber>
    </recommendedName>
    <alternativeName>
        <fullName evidence="15">Cholesterol isomerase</fullName>
    </alternativeName>
</protein>
<dbReference type="Pfam" id="PF05199">
    <property type="entry name" value="GMC_oxred_C"/>
    <property type="match status" value="1"/>
</dbReference>
<feature type="region of interest" description="Disordered" evidence="16">
    <location>
        <begin position="345"/>
        <end position="364"/>
    </location>
</feature>
<keyword evidence="20" id="KW-1185">Reference proteome</keyword>
<dbReference type="InterPro" id="IPR036188">
    <property type="entry name" value="FAD/NAD-bd_sf"/>
</dbReference>
<evidence type="ECO:0000256" key="2">
    <source>
        <dbReference type="ARBA" id="ARBA00010790"/>
    </source>
</evidence>
<evidence type="ECO:0000256" key="8">
    <source>
        <dbReference type="ARBA" id="ARBA00023166"/>
    </source>
</evidence>
<dbReference type="EC" id="5.3.3.1" evidence="11"/>
<keyword evidence="9" id="KW-0753">Steroid metabolism</keyword>
<dbReference type="GO" id="GO:0050660">
    <property type="term" value="F:flavin adenine dinucleotide binding"/>
    <property type="evidence" value="ECO:0007669"/>
    <property type="project" value="InterPro"/>
</dbReference>
<evidence type="ECO:0000259" key="18">
    <source>
        <dbReference type="Pfam" id="PF05199"/>
    </source>
</evidence>
<comment type="pathway">
    <text evidence="12">Steroid metabolism; cholesterol degradation.</text>
</comment>
<dbReference type="InterPro" id="IPR052542">
    <property type="entry name" value="Cholesterol_Oxidase"/>
</dbReference>
<evidence type="ECO:0000256" key="9">
    <source>
        <dbReference type="ARBA" id="ARBA00023221"/>
    </source>
</evidence>
<dbReference type="InterPro" id="IPR029058">
    <property type="entry name" value="AB_hydrolase_fold"/>
</dbReference>
<keyword evidence="10" id="KW-0413">Isomerase</keyword>
<keyword evidence="6" id="KW-0560">Oxidoreductase</keyword>
<dbReference type="Pfam" id="PF00732">
    <property type="entry name" value="GMC_oxred_N"/>
    <property type="match status" value="1"/>
</dbReference>
<keyword evidence="3" id="KW-0153">Cholesterol metabolism</keyword>
<keyword evidence="7" id="KW-0443">Lipid metabolism</keyword>
<feature type="domain" description="Glucose-methanol-choline oxidoreductase N-terminal" evidence="17">
    <location>
        <begin position="78"/>
        <end position="323"/>
    </location>
</feature>
<accession>A0A5N7B4T4</accession>
<dbReference type="Gene3D" id="3.40.50.1820">
    <property type="entry name" value="alpha/beta hydrolase"/>
    <property type="match status" value="1"/>
</dbReference>
<dbReference type="GO" id="GO:0016995">
    <property type="term" value="F:cholesterol oxidase activity"/>
    <property type="evidence" value="ECO:0007669"/>
    <property type="project" value="UniProtKB-EC"/>
</dbReference>
<evidence type="ECO:0000256" key="10">
    <source>
        <dbReference type="ARBA" id="ARBA00023235"/>
    </source>
</evidence>
<organism evidence="19 20">
    <name type="scientific">Aspergillus bertholletiae</name>
    <dbReference type="NCBI Taxonomy" id="1226010"/>
    <lineage>
        <taxon>Eukaryota</taxon>
        <taxon>Fungi</taxon>
        <taxon>Dikarya</taxon>
        <taxon>Ascomycota</taxon>
        <taxon>Pezizomycotina</taxon>
        <taxon>Eurotiomycetes</taxon>
        <taxon>Eurotiomycetidae</taxon>
        <taxon>Eurotiales</taxon>
        <taxon>Aspergillaceae</taxon>
        <taxon>Aspergillus</taxon>
        <taxon>Aspergillus subgen. Circumdati</taxon>
    </lineage>
</organism>
<dbReference type="AlphaFoldDB" id="A0A5N7B4T4"/>
<dbReference type="Proteomes" id="UP000326198">
    <property type="component" value="Unassembled WGS sequence"/>
</dbReference>
<keyword evidence="5" id="KW-0274">FAD</keyword>
<proteinExistence type="inferred from homology"/>
<dbReference type="GO" id="GO:0008203">
    <property type="term" value="P:cholesterol metabolic process"/>
    <property type="evidence" value="ECO:0007669"/>
    <property type="project" value="UniProtKB-KW"/>
</dbReference>
<dbReference type="EC" id="1.1.3.6" evidence="13"/>
<reference evidence="19 20" key="1">
    <citation type="submission" date="2019-04" db="EMBL/GenBank/DDBJ databases">
        <title>Friends and foes A comparative genomics studyof 23 Aspergillus species from section Flavi.</title>
        <authorList>
            <consortium name="DOE Joint Genome Institute"/>
            <person name="Kjaerbolling I."/>
            <person name="Vesth T."/>
            <person name="Frisvad J.C."/>
            <person name="Nybo J.L."/>
            <person name="Theobald S."/>
            <person name="Kildgaard S."/>
            <person name="Isbrandt T."/>
            <person name="Kuo A."/>
            <person name="Sato A."/>
            <person name="Lyhne E.K."/>
            <person name="Kogle M.E."/>
            <person name="Wiebenga A."/>
            <person name="Kun R.S."/>
            <person name="Lubbers R.J."/>
            <person name="Makela M.R."/>
            <person name="Barry K."/>
            <person name="Chovatia M."/>
            <person name="Clum A."/>
            <person name="Daum C."/>
            <person name="Haridas S."/>
            <person name="He G."/>
            <person name="LaButti K."/>
            <person name="Lipzen A."/>
            <person name="Mondo S."/>
            <person name="Riley R."/>
            <person name="Salamov A."/>
            <person name="Simmons B.A."/>
            <person name="Magnuson J.K."/>
            <person name="Henrissat B."/>
            <person name="Mortensen U.H."/>
            <person name="Larsen T.O."/>
            <person name="Devries R.P."/>
            <person name="Grigoriev I.V."/>
            <person name="Machida M."/>
            <person name="Baker S.E."/>
            <person name="Andersen M.R."/>
        </authorList>
    </citation>
    <scope>NUCLEOTIDE SEQUENCE [LARGE SCALE GENOMIC DNA]</scope>
    <source>
        <strain evidence="19 20">IBT 29228</strain>
    </source>
</reference>
<dbReference type="SUPFAM" id="SSF51905">
    <property type="entry name" value="FAD/NAD(P)-binding domain"/>
    <property type="match status" value="1"/>
</dbReference>
<dbReference type="GO" id="GO:0004769">
    <property type="term" value="F:steroid Delta-isomerase activity"/>
    <property type="evidence" value="ECO:0007669"/>
    <property type="project" value="UniProtKB-EC"/>
</dbReference>
<evidence type="ECO:0000256" key="6">
    <source>
        <dbReference type="ARBA" id="ARBA00023002"/>
    </source>
</evidence>
<name>A0A5N7B4T4_9EURO</name>
<keyword evidence="4" id="KW-0285">Flavoprotein</keyword>
<sequence>MANSNTTRPDDYPELSRPFRSMKASYDVVIVGSGYGAGVAASRMARAGKSVALLELGWERRPGTYPCTSVQCLKEFSISGSSSWRFTSRPTELFQLILGDGQHAFVAHALGGCSLVNAGVFLEADQGTLQLSSWPPEIKNDPAGLQMYYSRAADMLQPSTYPADHPPLPKSQHLRQQATYLGKEHRFYPVPLTTSFKGGRNNAGVTIQPNSGSGNECTGLNDGSKNSVATTYLTDAWHWGAEIFCGCEVRYVEQAPGGRGYLIYFAWHGGGRSVFQEDFKTQLFWVKANDLCFLGAGSLGTTEILLRSRQYGLPTSPMVGRNMSGNGDMLVFGYNGNEEINGVSGNPSNSGSGPGPLITGAIDNRETSSPQGTLAGYVIEDGCIPAPFSRVIQIMLMLQSIRDQTLPRFYSPVRHCSKALSSIKSLVLGARAPGGAIQRTATYLVMSHDSNELTMTLLNDKPCFRGPAEGRSENYASILNTLHDVLTYIAGLCKEEVTVHPLGGANFSRDGTGREGVTNHIGQVFTGHGSAVHEGLVCCDASVIPTSLGVNPLATISALAERSLDQIAKRFNYPINMSSSNGSLDASSRPKVSNHDQNNSPDHTGIHEQSRSIGWQFTEVLTGYISTHGKNVDFAVSEALGKGVSSAMHMFLTIEICQRDGAGNRRTMLGPGYEGICTGTVSCCALSAGTMRVIEGKVEFFDRLTTSAEATTMLYTLHLLSVEGIIFHLEGYKAVDSTVSLSPRALWKATTKVNISITRDDSMKVGTGVLHIAWPSFQQQVKTFRPTEPLRVGVLFALLGFLVYFARQLSMFFFRPFVLTRRPNDYLRNPLQSRRGPSSQVDVKAKDGVMVHLDVYEPLAVSDQGYINENLGSPPMLFLPGVTGVDVRHNIFALPFQRCNMVEYFTARGCRCYVLTPRWGRDTNVAAESTVYDCRLDVAAAVQHVLSQENQKVYVMAHCQGSVALGMGLLDGTIDGSQLLGITANSVFITQIFAYWNSVKAATPILIRLYEFLGGTYFPIGKGHDNHLIQRVLDVVLRLYPVRHRRDICTSTLCHRTSFAFGLCWNHDNLDAGIHDNIGEFFSGTHTKLLEHATRMGTRGACLDNQLNSLPTPENLLRLQGLPMLFITGTANEVFDPESTLRDYEMLRRRFGEQQYRRFQAEGYGHLDTIVGKSAAEDIYWKVAGHLRWCVQGSHVKPTPRIDG</sequence>
<evidence type="ECO:0000313" key="19">
    <source>
        <dbReference type="EMBL" id="KAE8376168.1"/>
    </source>
</evidence>
<keyword evidence="8" id="KW-1207">Sterol metabolism</keyword>
<dbReference type="PANTHER" id="PTHR47470">
    <property type="entry name" value="CHOLESTEROL OXIDASE"/>
    <property type="match status" value="1"/>
</dbReference>
<dbReference type="OrthoDB" id="9974421at2759"/>
<evidence type="ECO:0000256" key="15">
    <source>
        <dbReference type="ARBA" id="ARBA00049778"/>
    </source>
</evidence>
<evidence type="ECO:0000256" key="12">
    <source>
        <dbReference type="ARBA" id="ARBA00049645"/>
    </source>
</evidence>
<evidence type="ECO:0000256" key="5">
    <source>
        <dbReference type="ARBA" id="ARBA00022827"/>
    </source>
</evidence>
<feature type="region of interest" description="Disordered" evidence="16">
    <location>
        <begin position="580"/>
        <end position="609"/>
    </location>
</feature>
<dbReference type="PANTHER" id="PTHR47470:SF1">
    <property type="entry name" value="FAD-DEPENDENT OXIDOREDUCTASE 2 FAD BINDING DOMAIN-CONTAINING PROTEIN"/>
    <property type="match status" value="1"/>
</dbReference>
<dbReference type="SUPFAM" id="SSF53474">
    <property type="entry name" value="alpha/beta-Hydrolases"/>
    <property type="match status" value="1"/>
</dbReference>
<evidence type="ECO:0000256" key="1">
    <source>
        <dbReference type="ARBA" id="ARBA00001974"/>
    </source>
</evidence>
<evidence type="ECO:0000256" key="4">
    <source>
        <dbReference type="ARBA" id="ARBA00022630"/>
    </source>
</evidence>
<evidence type="ECO:0000313" key="20">
    <source>
        <dbReference type="Proteomes" id="UP000326198"/>
    </source>
</evidence>
<evidence type="ECO:0000256" key="13">
    <source>
        <dbReference type="ARBA" id="ARBA00049723"/>
    </source>
</evidence>
<evidence type="ECO:0000256" key="16">
    <source>
        <dbReference type="SAM" id="MobiDB-lite"/>
    </source>
</evidence>
<evidence type="ECO:0000259" key="17">
    <source>
        <dbReference type="Pfam" id="PF00732"/>
    </source>
</evidence>
<evidence type="ECO:0000256" key="7">
    <source>
        <dbReference type="ARBA" id="ARBA00023098"/>
    </source>
</evidence>
<evidence type="ECO:0000256" key="14">
    <source>
        <dbReference type="ARBA" id="ARBA00049744"/>
    </source>
</evidence>
<evidence type="ECO:0000256" key="3">
    <source>
        <dbReference type="ARBA" id="ARBA00022548"/>
    </source>
</evidence>
<dbReference type="EMBL" id="ML736246">
    <property type="protein sequence ID" value="KAE8376168.1"/>
    <property type="molecule type" value="Genomic_DNA"/>
</dbReference>